<dbReference type="SUPFAM" id="SSF53756">
    <property type="entry name" value="UDP-Glycosyltransferase/glycogen phosphorylase"/>
    <property type="match status" value="2"/>
</dbReference>
<feature type="domain" description="Glycosyl transferase family 1" evidence="1">
    <location>
        <begin position="212"/>
        <end position="362"/>
    </location>
</feature>
<reference evidence="3" key="1">
    <citation type="submission" date="2019-11" db="EMBL/GenBank/DDBJ databases">
        <title>Acidithiobacillus ferrianus sp. nov.: a facultatively anaerobic and extremely acidophilic chemolithoautotroph.</title>
        <authorList>
            <person name="Norris P.R."/>
            <person name="Falagan C."/>
            <person name="Moya-Beltran A."/>
            <person name="Castro M."/>
            <person name="Quatrini R."/>
            <person name="Johnson D.B."/>
        </authorList>
    </citation>
    <scope>NUCLEOTIDE SEQUENCE [LARGE SCALE GENOMIC DNA]</scope>
    <source>
        <strain evidence="3">MG</strain>
    </source>
</reference>
<proteinExistence type="predicted"/>
<keyword evidence="3" id="KW-0808">Transferase</keyword>
<dbReference type="InterPro" id="IPR001296">
    <property type="entry name" value="Glyco_trans_1"/>
</dbReference>
<dbReference type="PANTHER" id="PTHR46401">
    <property type="entry name" value="GLYCOSYLTRANSFERASE WBBK-RELATED"/>
    <property type="match status" value="1"/>
</dbReference>
<dbReference type="Gene3D" id="3.40.50.2000">
    <property type="entry name" value="Glycogen Phosphorylase B"/>
    <property type="match status" value="3"/>
</dbReference>
<protein>
    <submittedName>
        <fullName evidence="3">Glycosyltransferase</fullName>
    </submittedName>
</protein>
<feature type="domain" description="Glycosyltransferase subfamily 4-like N-terminal" evidence="2">
    <location>
        <begin position="21"/>
        <end position="205"/>
    </location>
</feature>
<dbReference type="CDD" id="cd03809">
    <property type="entry name" value="GT4_MtfB-like"/>
    <property type="match status" value="2"/>
</dbReference>
<feature type="domain" description="Glycosyl transferase family 1" evidence="1">
    <location>
        <begin position="659"/>
        <end position="800"/>
    </location>
</feature>
<evidence type="ECO:0000313" key="3">
    <source>
        <dbReference type="EMBL" id="NDU43720.1"/>
    </source>
</evidence>
<comment type="caution">
    <text evidence="3">The sequence shown here is derived from an EMBL/GenBank/DDBJ whole genome shotgun (WGS) entry which is preliminary data.</text>
</comment>
<sequence length="860" mass="97463">MKDKILIDIQGLQSMDSSHRGVGRYTKEVVKRIIEMSSEQYDYHLLFNSRMKNDRKYIESTFGNTIAQNKLHAMCWLPPSDFTNNRKNYIAARIFREAIIALINPSIVFSTNMQEGFIDGLAITGISNADSRKYVTVLHDLVPLYFYKEYLGDRAQRDWYFEKITESMKSDRLVTVSKEAFEDISSILGCETDRRLSWIYNGCNESFSLIGRKNPKVGELTRFIYYGGTDKHKNIEIIFDAINLLAGSVKGKSEFLFVGKDFEPERSLYFKEKITLGSKIKFIGYLSDDDLSALLKESDCLIFPAIKEGFGLPIVEAMASGLAVLASNTTTGRELLVNDDLLFNPYDPKDLAQKITRMVESSSALYDAKLYCRNQFSLNGFSWDAVSTHLISIFESLCGEPGKKVVRHVCRSDIFTDFVALCKEKGITFTFDECRAIVDSFTLSTPGSPDTIKQRLFVDLSVIHSHDHKTGIQRVSRALYYNLQLVYDGEVIPIYSNDLGKSFFVFDSLDDNYRAPIDVVPVSFNPGDILILVDLHPGLTINLYDSSAAKYIKNLGTRIYHVVYDLLPALQPDKFWPELISEFRAWLSSIHNSSGVLCISKSVADELYEYYCVTKSKENVELPIHWFHLGSDINNSAPTRGLPADTAEVFTRLRACPSFLMVGTIEPRKAYSQTLAGFDELWAKGSEVNLVIVGKEGWNSEVLLNRLRNHPERGRHLFWLEQTSDEYLEKVYNASTCLIAASYGEGFGLPLIEAARHGLPLLVRDIPVFREVTAGHAHFFADQPEPLTISEAVETWLEQYRQGKHQRSDAMPHQTWKESAHQVLNAILGTTAPYKTWLPDGVRHYPDSDPRLHTDVGKRG</sequence>
<dbReference type="AlphaFoldDB" id="A0A845UGM0"/>
<dbReference type="PANTHER" id="PTHR46401:SF9">
    <property type="entry name" value="MANNOSYLTRANSFERASE A"/>
    <property type="match status" value="1"/>
</dbReference>
<dbReference type="Pfam" id="PF00534">
    <property type="entry name" value="Glycos_transf_1"/>
    <property type="match status" value="2"/>
</dbReference>
<dbReference type="GO" id="GO:0016757">
    <property type="term" value="F:glycosyltransferase activity"/>
    <property type="evidence" value="ECO:0007669"/>
    <property type="project" value="InterPro"/>
</dbReference>
<accession>A0A845UGM0</accession>
<evidence type="ECO:0000259" key="1">
    <source>
        <dbReference type="Pfam" id="PF00534"/>
    </source>
</evidence>
<dbReference type="Pfam" id="PF13439">
    <property type="entry name" value="Glyco_transf_4"/>
    <property type="match status" value="1"/>
</dbReference>
<dbReference type="EMBL" id="WNJL01000040">
    <property type="protein sequence ID" value="NDU43720.1"/>
    <property type="molecule type" value="Genomic_DNA"/>
</dbReference>
<name>A0A845UGM0_9PROT</name>
<organism evidence="3">
    <name type="scientific">Acidithiobacillus ferrianus</name>
    <dbReference type="NCBI Taxonomy" id="2678518"/>
    <lineage>
        <taxon>Bacteria</taxon>
        <taxon>Pseudomonadati</taxon>
        <taxon>Pseudomonadota</taxon>
        <taxon>Acidithiobacillia</taxon>
        <taxon>Acidithiobacillales</taxon>
        <taxon>Acidithiobacillaceae</taxon>
        <taxon>Acidithiobacillus</taxon>
    </lineage>
</organism>
<evidence type="ECO:0000259" key="2">
    <source>
        <dbReference type="Pfam" id="PF13439"/>
    </source>
</evidence>
<dbReference type="RefSeq" id="WP_163099046.1">
    <property type="nucleotide sequence ID" value="NZ_CP127523.1"/>
</dbReference>
<gene>
    <name evidence="3" type="ORF">GL267_14155</name>
</gene>
<dbReference type="InterPro" id="IPR028098">
    <property type="entry name" value="Glyco_trans_4-like_N"/>
</dbReference>